<organism evidence="1 2">
    <name type="scientific">Alicyclobacillus cycloheptanicus</name>
    <dbReference type="NCBI Taxonomy" id="1457"/>
    <lineage>
        <taxon>Bacteria</taxon>
        <taxon>Bacillati</taxon>
        <taxon>Bacillota</taxon>
        <taxon>Bacilli</taxon>
        <taxon>Bacillales</taxon>
        <taxon>Alicyclobacillaceae</taxon>
        <taxon>Alicyclobacillus</taxon>
    </lineage>
</organism>
<accession>A0ABT9XID7</accession>
<gene>
    <name evidence="1" type="ORF">J2S03_001942</name>
</gene>
<protein>
    <submittedName>
        <fullName evidence="1">OB-fold protein</fullName>
    </submittedName>
</protein>
<dbReference type="Proteomes" id="UP001232973">
    <property type="component" value="Unassembled WGS sequence"/>
</dbReference>
<evidence type="ECO:0000313" key="1">
    <source>
        <dbReference type="EMBL" id="MDQ0190079.1"/>
    </source>
</evidence>
<proteinExistence type="predicted"/>
<sequence length="62" mass="7024">MPSAICPHCNEPAFSSAEFNHPWNCPTCGRLVIPFTINNPRESVSLGKDVIIEQYSRFWTVD</sequence>
<evidence type="ECO:0000313" key="2">
    <source>
        <dbReference type="Proteomes" id="UP001232973"/>
    </source>
</evidence>
<name>A0ABT9XID7_9BACL</name>
<dbReference type="RefSeq" id="WP_274456836.1">
    <property type="nucleotide sequence ID" value="NZ_CP067097.1"/>
</dbReference>
<keyword evidence="2" id="KW-1185">Reference proteome</keyword>
<dbReference type="EMBL" id="JAUSTP010000014">
    <property type="protein sequence ID" value="MDQ0190079.1"/>
    <property type="molecule type" value="Genomic_DNA"/>
</dbReference>
<reference evidence="1 2" key="1">
    <citation type="submission" date="2023-07" db="EMBL/GenBank/DDBJ databases">
        <title>Genomic Encyclopedia of Type Strains, Phase IV (KMG-IV): sequencing the most valuable type-strain genomes for metagenomic binning, comparative biology and taxonomic classification.</title>
        <authorList>
            <person name="Goeker M."/>
        </authorList>
    </citation>
    <scope>NUCLEOTIDE SEQUENCE [LARGE SCALE GENOMIC DNA]</scope>
    <source>
        <strain evidence="1 2">DSM 4006</strain>
    </source>
</reference>
<comment type="caution">
    <text evidence="1">The sequence shown here is derived from an EMBL/GenBank/DDBJ whole genome shotgun (WGS) entry which is preliminary data.</text>
</comment>